<evidence type="ECO:0000313" key="2">
    <source>
        <dbReference type="EMBL" id="PKG22624.1"/>
    </source>
</evidence>
<feature type="transmembrane region" description="Helical" evidence="1">
    <location>
        <begin position="186"/>
        <end position="207"/>
    </location>
</feature>
<name>A0A2N0YZE8_9BACI</name>
<evidence type="ECO:0000313" key="3">
    <source>
        <dbReference type="Proteomes" id="UP000233375"/>
    </source>
</evidence>
<proteinExistence type="predicted"/>
<feature type="transmembrane region" description="Helical" evidence="1">
    <location>
        <begin position="269"/>
        <end position="290"/>
    </location>
</feature>
<keyword evidence="1" id="KW-0472">Membrane</keyword>
<dbReference type="PANTHER" id="PTHR38457">
    <property type="entry name" value="REGULATOR ABRB-RELATED"/>
    <property type="match status" value="1"/>
</dbReference>
<feature type="transmembrane region" description="Helical" evidence="1">
    <location>
        <begin position="81"/>
        <end position="103"/>
    </location>
</feature>
<feature type="transmembrane region" description="Helical" evidence="1">
    <location>
        <begin position="332"/>
        <end position="350"/>
    </location>
</feature>
<dbReference type="OrthoDB" id="5460360at2"/>
<evidence type="ECO:0000256" key="1">
    <source>
        <dbReference type="SAM" id="Phobius"/>
    </source>
</evidence>
<protein>
    <submittedName>
        <fullName evidence="2">AbrB family transcriptional regulator</fullName>
    </submittedName>
</protein>
<dbReference type="EMBL" id="PISE01000037">
    <property type="protein sequence ID" value="PKG22624.1"/>
    <property type="molecule type" value="Genomic_DNA"/>
</dbReference>
<keyword evidence="1" id="KW-1133">Transmembrane helix</keyword>
<dbReference type="NCBIfam" id="TIGR03082">
    <property type="entry name" value="Gneg_AbrB_dup"/>
    <property type="match status" value="2"/>
</dbReference>
<dbReference type="Pfam" id="PF05145">
    <property type="entry name" value="AbrB"/>
    <property type="match status" value="1"/>
</dbReference>
<feature type="transmembrane region" description="Helical" evidence="1">
    <location>
        <begin position="237"/>
        <end position="257"/>
    </location>
</feature>
<gene>
    <name evidence="2" type="ORF">CWS01_15950</name>
</gene>
<dbReference type="InterPro" id="IPR007820">
    <property type="entry name" value="AbrB_fam"/>
</dbReference>
<keyword evidence="3" id="KW-1185">Reference proteome</keyword>
<dbReference type="Proteomes" id="UP000233375">
    <property type="component" value="Unassembled WGS sequence"/>
</dbReference>
<dbReference type="GO" id="GO:0016020">
    <property type="term" value="C:membrane"/>
    <property type="evidence" value="ECO:0007669"/>
    <property type="project" value="InterPro"/>
</dbReference>
<dbReference type="RefSeq" id="WP_101178174.1">
    <property type="nucleotide sequence ID" value="NZ_PISE01000037.1"/>
</dbReference>
<feature type="transmembrane region" description="Helical" evidence="1">
    <location>
        <begin position="7"/>
        <end position="23"/>
    </location>
</feature>
<sequence>MKSTRVLITLVTALIGGFVFNLLHIPIPWLLGPMIAVLLGSSVLKDKYEWPGMIRNTGMIIVGYTIGLSLTIAALKEMVHQFPYMLLMTTLLLLYCAGIAFLVSKLSKTDYKTALMGSIPGGLTQMIILAEDTKGINLTVVTVTQVVRLMMIVISIPLLIVSPIFSKTNEKSATTLPNIVTEQITWGSLFPNILIFVLVCVVCAIVGNKINFPTAFLLGPAIGTAIVQNLGIHGPSLPVLIINIAQLMIGTYVGLLLKPNSLVNKVRTISLSIGSGFLLIFGAMGLSYLLSLSQPISRATALLSLAPGGMDQMGVIAHEIHANLSFVAGYQLFRTFFIFFLVPPLLRMLFKISEKRHSEKG</sequence>
<dbReference type="InterPro" id="IPR017516">
    <property type="entry name" value="AbrB_dup"/>
</dbReference>
<comment type="caution">
    <text evidence="2">The sequence shown here is derived from an EMBL/GenBank/DDBJ whole genome shotgun (WGS) entry which is preliminary data.</text>
</comment>
<dbReference type="GO" id="GO:0010468">
    <property type="term" value="P:regulation of gene expression"/>
    <property type="evidence" value="ECO:0007669"/>
    <property type="project" value="InterPro"/>
</dbReference>
<reference evidence="2 3" key="1">
    <citation type="journal article" date="2003" name="Int. J. Syst. Evol. Microbiol.">
        <title>Bacillus nealsonii sp. nov., isolated from a spacecraft-assembly facility, whose spores are gamma-radiation resistant.</title>
        <authorList>
            <person name="Venkateswaran K."/>
            <person name="Kempf M."/>
            <person name="Chen F."/>
            <person name="Satomi M."/>
            <person name="Nicholson W."/>
            <person name="Kern R."/>
        </authorList>
    </citation>
    <scope>NUCLEOTIDE SEQUENCE [LARGE SCALE GENOMIC DNA]</scope>
    <source>
        <strain evidence="2 3">FO-92</strain>
    </source>
</reference>
<feature type="transmembrane region" description="Helical" evidence="1">
    <location>
        <begin position="57"/>
        <end position="75"/>
    </location>
</feature>
<dbReference type="AlphaFoldDB" id="A0A2N0YZE8"/>
<dbReference type="PANTHER" id="PTHR38457:SF1">
    <property type="entry name" value="REGULATOR ABRB-RELATED"/>
    <property type="match status" value="1"/>
</dbReference>
<feature type="transmembrane region" description="Helical" evidence="1">
    <location>
        <begin position="146"/>
        <end position="166"/>
    </location>
</feature>
<organism evidence="2 3">
    <name type="scientific">Niallia nealsonii</name>
    <dbReference type="NCBI Taxonomy" id="115979"/>
    <lineage>
        <taxon>Bacteria</taxon>
        <taxon>Bacillati</taxon>
        <taxon>Bacillota</taxon>
        <taxon>Bacilli</taxon>
        <taxon>Bacillales</taxon>
        <taxon>Bacillaceae</taxon>
        <taxon>Niallia</taxon>
    </lineage>
</organism>
<dbReference type="PIRSF" id="PIRSF038991">
    <property type="entry name" value="Protein_AbrB"/>
    <property type="match status" value="1"/>
</dbReference>
<keyword evidence="1" id="KW-0812">Transmembrane</keyword>
<accession>A0A2N0YZE8</accession>